<protein>
    <submittedName>
        <fullName evidence="1">Y4bD/Y4pK family protein</fullName>
    </submittedName>
</protein>
<evidence type="ECO:0000313" key="1">
    <source>
        <dbReference type="EMBL" id="MCQ8194781.1"/>
    </source>
</evidence>
<gene>
    <name evidence="1" type="ORF">NP777_42455</name>
</gene>
<accession>A0ABT1VBX1</accession>
<dbReference type="Pfam" id="PF17342">
    <property type="entry name" value="DUF5372"/>
    <property type="match status" value="1"/>
</dbReference>
<evidence type="ECO:0000313" key="2">
    <source>
        <dbReference type="Proteomes" id="UP001204746"/>
    </source>
</evidence>
<proteinExistence type="predicted"/>
<organism evidence="1 2">
    <name type="scientific">Streptomyces rugosispiralis</name>
    <dbReference type="NCBI Taxonomy" id="2967341"/>
    <lineage>
        <taxon>Bacteria</taxon>
        <taxon>Bacillati</taxon>
        <taxon>Actinomycetota</taxon>
        <taxon>Actinomycetes</taxon>
        <taxon>Kitasatosporales</taxon>
        <taxon>Streptomycetaceae</taxon>
        <taxon>Streptomyces</taxon>
    </lineage>
</organism>
<comment type="caution">
    <text evidence="1">The sequence shown here is derived from an EMBL/GenBank/DDBJ whole genome shotgun (WGS) entry which is preliminary data.</text>
</comment>
<keyword evidence="2" id="KW-1185">Reference proteome</keyword>
<name>A0ABT1VBX1_9ACTN</name>
<dbReference type="RefSeq" id="WP_256655542.1">
    <property type="nucleotide sequence ID" value="NZ_JANIAA010000054.1"/>
</dbReference>
<dbReference type="Proteomes" id="UP001204746">
    <property type="component" value="Unassembled WGS sequence"/>
</dbReference>
<dbReference type="EMBL" id="JANIAA010000054">
    <property type="protein sequence ID" value="MCQ8194781.1"/>
    <property type="molecule type" value="Genomic_DNA"/>
</dbReference>
<reference evidence="1 2" key="1">
    <citation type="submission" date="2022-07" db="EMBL/GenBank/DDBJ databases">
        <authorList>
            <person name="Phongsopitanun W."/>
            <person name="Tanasupawat S."/>
        </authorList>
    </citation>
    <scope>NUCLEOTIDE SEQUENCE [LARGE SCALE GENOMIC DNA]</scope>
    <source>
        <strain evidence="1 2">RCU-064</strain>
    </source>
</reference>
<dbReference type="InterPro" id="IPR035315">
    <property type="entry name" value="DUF5372"/>
</dbReference>
<sequence length="86" mass="9480">MRVTHPFHPWAGREFTFVDRRVAWDEDRVALADGNGEVVSLPAAWTDVDPVDPFVMMAAGRCPFRVTDLLAAVDLIDALRVRASGG</sequence>